<feature type="transmembrane region" description="Helical" evidence="1">
    <location>
        <begin position="232"/>
        <end position="250"/>
    </location>
</feature>
<organism evidence="2 3">
    <name type="scientific">Candidatus Ventrousia excrementavium</name>
    <dbReference type="NCBI Taxonomy" id="2840961"/>
    <lineage>
        <taxon>Bacteria</taxon>
        <taxon>Bacillati</taxon>
        <taxon>Bacillota</taxon>
        <taxon>Clostridia</taxon>
        <taxon>Eubacteriales</taxon>
        <taxon>Clostridiaceae</taxon>
        <taxon>Clostridiaceae incertae sedis</taxon>
        <taxon>Candidatus Ventrousia</taxon>
    </lineage>
</organism>
<gene>
    <name evidence="2" type="ORF">IAB67_03300</name>
</gene>
<feature type="transmembrane region" description="Helical" evidence="1">
    <location>
        <begin position="145"/>
        <end position="165"/>
    </location>
</feature>
<dbReference type="AlphaFoldDB" id="A0A9D1IV41"/>
<accession>A0A9D1IV41</accession>
<evidence type="ECO:0000313" key="2">
    <source>
        <dbReference type="EMBL" id="HIU43306.1"/>
    </source>
</evidence>
<dbReference type="EMBL" id="DVMR01000033">
    <property type="protein sequence ID" value="HIU43306.1"/>
    <property type="molecule type" value="Genomic_DNA"/>
</dbReference>
<dbReference type="Proteomes" id="UP000824073">
    <property type="component" value="Unassembled WGS sequence"/>
</dbReference>
<proteinExistence type="predicted"/>
<dbReference type="InterPro" id="IPR014509">
    <property type="entry name" value="YjdF-like"/>
</dbReference>
<comment type="caution">
    <text evidence="2">The sequence shown here is derived from an EMBL/GenBank/DDBJ whole genome shotgun (WGS) entry which is preliminary data.</text>
</comment>
<sequence>MKKKKREKTAPGFGQKLLEQARRDKKAFAIYFILRLIVLASAVLAFIRGDYESLFFCVLTLVLFLLPSLIELSLRIDLPTTLEIIIFLFIFAAEILGELQAYYVRFAFWDTMLHVVNGFLCAAIGFSLIDIMNRSERFSLKLSPLYVAVAAFCFSMTIGVLWEFFEFGMDTFFHTDMQKDFVVHHISSVSLDATKSNHPVIIDNITDVVVNGESLGLGGYLDIGLIDTMKDLLVNFVGAVVFSVIGFFHVRSRGRGRVASQFIPRVETEPQNSEADKQ</sequence>
<keyword evidence="1" id="KW-1133">Transmembrane helix</keyword>
<feature type="transmembrane region" description="Helical" evidence="1">
    <location>
        <begin position="115"/>
        <end position="133"/>
    </location>
</feature>
<feature type="transmembrane region" description="Helical" evidence="1">
    <location>
        <begin position="53"/>
        <end position="72"/>
    </location>
</feature>
<name>A0A9D1IV41_9CLOT</name>
<reference evidence="2" key="2">
    <citation type="journal article" date="2021" name="PeerJ">
        <title>Extensive microbial diversity within the chicken gut microbiome revealed by metagenomics and culture.</title>
        <authorList>
            <person name="Gilroy R."/>
            <person name="Ravi A."/>
            <person name="Getino M."/>
            <person name="Pursley I."/>
            <person name="Horton D.L."/>
            <person name="Alikhan N.F."/>
            <person name="Baker D."/>
            <person name="Gharbi K."/>
            <person name="Hall N."/>
            <person name="Watson M."/>
            <person name="Adriaenssens E.M."/>
            <person name="Foster-Nyarko E."/>
            <person name="Jarju S."/>
            <person name="Secka A."/>
            <person name="Antonio M."/>
            <person name="Oren A."/>
            <person name="Chaudhuri R.R."/>
            <person name="La Ragione R."/>
            <person name="Hildebrand F."/>
            <person name="Pallen M.J."/>
        </authorList>
    </citation>
    <scope>NUCLEOTIDE SEQUENCE</scope>
    <source>
        <strain evidence="2">CHK191-8634</strain>
    </source>
</reference>
<reference evidence="2" key="1">
    <citation type="submission" date="2020-10" db="EMBL/GenBank/DDBJ databases">
        <authorList>
            <person name="Gilroy R."/>
        </authorList>
    </citation>
    <scope>NUCLEOTIDE SEQUENCE</scope>
    <source>
        <strain evidence="2">CHK191-8634</strain>
    </source>
</reference>
<keyword evidence="1" id="KW-0472">Membrane</keyword>
<protein>
    <submittedName>
        <fullName evidence="2">Uncharacterized protein</fullName>
    </submittedName>
</protein>
<evidence type="ECO:0000313" key="3">
    <source>
        <dbReference type="Proteomes" id="UP000824073"/>
    </source>
</evidence>
<keyword evidence="1" id="KW-0812">Transmembrane</keyword>
<dbReference type="Pfam" id="PF09997">
    <property type="entry name" value="DUF2238"/>
    <property type="match status" value="1"/>
</dbReference>
<feature type="transmembrane region" description="Helical" evidence="1">
    <location>
        <begin position="84"/>
        <end position="103"/>
    </location>
</feature>
<feature type="transmembrane region" description="Helical" evidence="1">
    <location>
        <begin position="28"/>
        <end position="47"/>
    </location>
</feature>
<evidence type="ECO:0000256" key="1">
    <source>
        <dbReference type="SAM" id="Phobius"/>
    </source>
</evidence>